<feature type="signal peptide" evidence="1">
    <location>
        <begin position="1"/>
        <end position="18"/>
    </location>
</feature>
<evidence type="ECO:0000313" key="3">
    <source>
        <dbReference type="Proteomes" id="UP000185781"/>
    </source>
</evidence>
<dbReference type="STRING" id="373672.SAMN05421785_1223"/>
<evidence type="ECO:0000313" key="2">
    <source>
        <dbReference type="EMBL" id="SIT27600.1"/>
    </source>
</evidence>
<dbReference type="AlphaFoldDB" id="A0A1N7QXM0"/>
<dbReference type="EMBL" id="FTOV01000022">
    <property type="protein sequence ID" value="SIT27600.1"/>
    <property type="molecule type" value="Genomic_DNA"/>
</dbReference>
<feature type="chain" id="PRO_5012817416" evidence="1">
    <location>
        <begin position="19"/>
        <end position="923"/>
    </location>
</feature>
<organism evidence="2 3">
    <name type="scientific">Chryseobacterium gambrini</name>
    <dbReference type="NCBI Taxonomy" id="373672"/>
    <lineage>
        <taxon>Bacteria</taxon>
        <taxon>Pseudomonadati</taxon>
        <taxon>Bacteroidota</taxon>
        <taxon>Flavobacteriia</taxon>
        <taxon>Flavobacteriales</taxon>
        <taxon>Weeksellaceae</taxon>
        <taxon>Chryseobacterium group</taxon>
        <taxon>Chryseobacterium</taxon>
    </lineage>
</organism>
<sequence length="923" mass="107400">MKNLYCLLPLFAVNCLFAQNSQQYYSGIFLNEKEKPQNFLKVLNKNSGVYELTDEKGFAIIAAKDYDTLVWNNGKNKAVVYGARELKTILENQIEKRSVQNIQNNTYDSLVSKERKNEFSIENSGQNLKVNLFDYYSIRNLKEIDKNLISLKGRTQKFLFLNGSFTTSAEVKSRNSVPKTQNQYVQGRSENGELVWKGPETNEMFSFGPDISTLQFDNQPYEYDLNGKLIPLINGNSPAKTYNNNIFKTTVGYNNQLRLNLFFKNNEYYYDEKFRISLDLGQQKDQMYFMDQYSILNSFKTKLSSKILKFNVDAAFVYDENKATNSNRIGLFNRVYQNSLLTPVSFSNAQKIFLTDGSQRNYSKFADNPEFLFYEDNQYNSRDRRRQFNFGISRDWSHFKLNITQSYENDFFLNLDHYKPSTYGFPEGLRNGRTQNNKLYNSSISGDYSVNEYYWKHRFNLNFIVNNNRSEIDNTLNSKNYIYQRTSQDYIFEYRLNYDGYGDFEMGLNAGNSFYISNTSLKNNYFLPKVGAYFTFKEIFNWRNINFKILGAYTQLSSEPEITKSYASYATILLNAQNSNQYFPIQEVETFKNLSNIDSKEWKTGFRLTSRYNLGIEAEYFQRKISNDIFPVFENGNLKLKNLADHTYRGLEVNFFFDNVYLGSDFRMSQKASFFKYRDMVDRVNPGYHNTAVSGFKDIYKTLSEGEVLGAGVGSYFERNNNGELIIDELGYPKKANGSKIIADPTPDFVVKFNHNFTYKMLTLDINWEWKKGGQVWNGTQAVLDYYGRSQTSGDDRNIKNYVFQGVNSGGNPNQIPVDFYDPNQDVSKNRWTRYGYLGVAEDYVQKADYVRINAVSLTAKFDVGQFKKGLGITFYVNNILLWQANRGVDSNQNFYDSDNGRGLDFFNLPSFKTFGCMVSFQF</sequence>
<dbReference type="OrthoDB" id="9768177at2"/>
<dbReference type="RefSeq" id="WP_076396560.1">
    <property type="nucleotide sequence ID" value="NZ_FTOV01000022.1"/>
</dbReference>
<evidence type="ECO:0000256" key="1">
    <source>
        <dbReference type="SAM" id="SignalP"/>
    </source>
</evidence>
<dbReference type="Proteomes" id="UP000185781">
    <property type="component" value="Unassembled WGS sequence"/>
</dbReference>
<protein>
    <submittedName>
        <fullName evidence="2">Uncharacterized protein</fullName>
    </submittedName>
</protein>
<name>A0A1N7QXM0_9FLAO</name>
<keyword evidence="1" id="KW-0732">Signal</keyword>
<gene>
    <name evidence="2" type="ORF">SAMN05421785_1223</name>
</gene>
<reference evidence="2 3" key="1">
    <citation type="submission" date="2017-01" db="EMBL/GenBank/DDBJ databases">
        <authorList>
            <person name="Mah S.A."/>
            <person name="Swanson W.J."/>
            <person name="Moy G.W."/>
            <person name="Vacquier V.D."/>
        </authorList>
    </citation>
    <scope>NUCLEOTIDE SEQUENCE [LARGE SCALE GENOMIC DNA]</scope>
    <source>
        <strain evidence="2 3">DSM 18014</strain>
    </source>
</reference>
<accession>A0A1N7QXM0</accession>
<proteinExistence type="predicted"/>